<feature type="domain" description="Polymerase nucleotidyl transferase" evidence="1">
    <location>
        <begin position="32"/>
        <end position="78"/>
    </location>
</feature>
<dbReference type="PATRIC" id="fig|1698259.3.peg.822"/>
<dbReference type="SUPFAM" id="SSF81301">
    <property type="entry name" value="Nucleotidyltransferase"/>
    <property type="match status" value="1"/>
</dbReference>
<evidence type="ECO:0000259" key="1">
    <source>
        <dbReference type="Pfam" id="PF01909"/>
    </source>
</evidence>
<accession>A0A133U9R0</accession>
<dbReference type="InterPro" id="IPR009185">
    <property type="entry name" value="Nucleotidl_trans"/>
</dbReference>
<organism evidence="2 3">
    <name type="scientific">candidate division MSBL1 archaeon SCGC-AAA259A05</name>
    <dbReference type="NCBI Taxonomy" id="1698259"/>
    <lineage>
        <taxon>Archaea</taxon>
        <taxon>Methanobacteriati</taxon>
        <taxon>Methanobacteriota</taxon>
        <taxon>candidate division MSBL1</taxon>
    </lineage>
</organism>
<dbReference type="PIRSF" id="PIRSF005928">
    <property type="entry name" value="Nucleotidltrnsf"/>
    <property type="match status" value="1"/>
</dbReference>
<dbReference type="GO" id="GO:0016779">
    <property type="term" value="F:nucleotidyltransferase activity"/>
    <property type="evidence" value="ECO:0007669"/>
    <property type="project" value="InterPro"/>
</dbReference>
<dbReference type="Pfam" id="PF01909">
    <property type="entry name" value="NTP_transf_2"/>
    <property type="match status" value="1"/>
</dbReference>
<dbReference type="AlphaFoldDB" id="A0A133U9R0"/>
<reference evidence="2 3" key="1">
    <citation type="journal article" date="2016" name="Sci. Rep.">
        <title>Metabolic traits of an uncultured archaeal lineage -MSBL1- from brine pools of the Red Sea.</title>
        <authorList>
            <person name="Mwirichia R."/>
            <person name="Alam I."/>
            <person name="Rashid M."/>
            <person name="Vinu M."/>
            <person name="Ba-Alawi W."/>
            <person name="Anthony Kamau A."/>
            <person name="Kamanda Ngugi D."/>
            <person name="Goker M."/>
            <person name="Klenk H.P."/>
            <person name="Bajic V."/>
            <person name="Stingl U."/>
        </authorList>
    </citation>
    <scope>NUCLEOTIDE SEQUENCE [LARGE SCALE GENOMIC DNA]</scope>
    <source>
        <strain evidence="2">SCGC-AAA259A05</strain>
    </source>
</reference>
<keyword evidence="3" id="KW-1185">Reference proteome</keyword>
<dbReference type="InterPro" id="IPR002934">
    <property type="entry name" value="Polymerase_NTP_transf_dom"/>
</dbReference>
<protein>
    <recommendedName>
        <fullName evidence="1">Polymerase nucleotidyl transferase domain-containing protein</fullName>
    </recommendedName>
</protein>
<evidence type="ECO:0000313" key="2">
    <source>
        <dbReference type="EMBL" id="KXA90917.1"/>
    </source>
</evidence>
<sequence length="231" mass="26583">MVQPRKTVSRERIVYSEEDWQRFKKFREDAKKVLKALQDFNLRGLAHGSIARGDLKKNSDIDIIIPETVPSYRVELALQEGGNEEFGGKIVMATPWQLPKAHISISSNVTVTFPLEKPKEVEEEFYQFGGAVSLKQVEKKERVPGVDKRLVLIEPTKNGHKESQVIGKEGEVAKQLDVSIDIVQERIDVLTRRNQIGRTGIFLEREVPPDESFESMWKKVRERNPKITREY</sequence>
<evidence type="ECO:0000313" key="3">
    <source>
        <dbReference type="Proteomes" id="UP000070163"/>
    </source>
</evidence>
<comment type="caution">
    <text evidence="2">The sequence shown here is derived from an EMBL/GenBank/DDBJ whole genome shotgun (WGS) entry which is preliminary data.</text>
</comment>
<dbReference type="CDD" id="cd05403">
    <property type="entry name" value="NT_KNTase_like"/>
    <property type="match status" value="1"/>
</dbReference>
<gene>
    <name evidence="2" type="ORF">AKJ57_03150</name>
</gene>
<proteinExistence type="predicted"/>
<dbReference type="InterPro" id="IPR043519">
    <property type="entry name" value="NT_sf"/>
</dbReference>
<dbReference type="EMBL" id="LHXJ01000031">
    <property type="protein sequence ID" value="KXA90917.1"/>
    <property type="molecule type" value="Genomic_DNA"/>
</dbReference>
<name>A0A133U9R0_9EURY</name>
<dbReference type="Proteomes" id="UP000070163">
    <property type="component" value="Unassembled WGS sequence"/>
</dbReference>